<dbReference type="SUPFAM" id="SSF55021">
    <property type="entry name" value="ACT-like"/>
    <property type="match status" value="1"/>
</dbReference>
<keyword evidence="4" id="KW-0547">Nucleotide-binding</keyword>
<dbReference type="RefSeq" id="WP_041094165.1">
    <property type="nucleotide sequence ID" value="NZ_AP014680.1"/>
</dbReference>
<dbReference type="SMART" id="SM00930">
    <property type="entry name" value="NIL"/>
    <property type="match status" value="1"/>
</dbReference>
<comment type="catalytic activity">
    <reaction evidence="9">
        <text>ATP + H2O = ADP + phosphate + H(+)</text>
        <dbReference type="Rhea" id="RHEA:13065"/>
        <dbReference type="ChEBI" id="CHEBI:15377"/>
        <dbReference type="ChEBI" id="CHEBI:15378"/>
        <dbReference type="ChEBI" id="CHEBI:30616"/>
        <dbReference type="ChEBI" id="CHEBI:43474"/>
        <dbReference type="ChEBI" id="CHEBI:456216"/>
    </reaction>
</comment>
<dbReference type="InterPro" id="IPR018449">
    <property type="entry name" value="NIL_domain"/>
</dbReference>
<comment type="similarity">
    <text evidence="1">Belongs to the ABC transporter superfamily.</text>
</comment>
<dbReference type="InterPro" id="IPR027417">
    <property type="entry name" value="P-loop_NTPase"/>
</dbReference>
<evidence type="ECO:0000313" key="13">
    <source>
        <dbReference type="Proteomes" id="UP000031620"/>
    </source>
</evidence>
<comment type="function">
    <text evidence="10">Part of the ABC transporter FtsEX involved in cellular division. Has ATPase activity. Essential for cell division and viability.</text>
</comment>
<dbReference type="GO" id="GO:0006865">
    <property type="term" value="P:amino acid transport"/>
    <property type="evidence" value="ECO:0007669"/>
    <property type="project" value="UniProtKB-KW"/>
</dbReference>
<proteinExistence type="inferred from homology"/>
<evidence type="ECO:0000313" key="12">
    <source>
        <dbReference type="EMBL" id="BAP86095.1"/>
    </source>
</evidence>
<dbReference type="FunFam" id="3.40.50.300:FF:000056">
    <property type="entry name" value="Cell division ATP-binding protein FtsE"/>
    <property type="match status" value="1"/>
</dbReference>
<evidence type="ECO:0000259" key="11">
    <source>
        <dbReference type="PROSITE" id="PS50893"/>
    </source>
</evidence>
<dbReference type="SMART" id="SM00382">
    <property type="entry name" value="AAA"/>
    <property type="match status" value="1"/>
</dbReference>
<keyword evidence="3" id="KW-1003">Cell membrane</keyword>
<dbReference type="GO" id="GO:0016887">
    <property type="term" value="F:ATP hydrolysis activity"/>
    <property type="evidence" value="ECO:0007669"/>
    <property type="project" value="InterPro"/>
</dbReference>
<dbReference type="Gene3D" id="3.40.50.300">
    <property type="entry name" value="P-loop containing nucleotide triphosphate hydrolases"/>
    <property type="match status" value="1"/>
</dbReference>
<keyword evidence="6" id="KW-1278">Translocase</keyword>
<dbReference type="InterPro" id="IPR017871">
    <property type="entry name" value="ABC_transporter-like_CS"/>
</dbReference>
<dbReference type="Proteomes" id="UP000031620">
    <property type="component" value="Chromosome"/>
</dbReference>
<dbReference type="Gene3D" id="3.30.70.260">
    <property type="match status" value="1"/>
</dbReference>
<evidence type="ECO:0000256" key="6">
    <source>
        <dbReference type="ARBA" id="ARBA00022967"/>
    </source>
</evidence>
<dbReference type="AlphaFoldDB" id="A0A0A1GVT7"/>
<dbReference type="KEGG" id="lho:LOOC260_115850"/>
<dbReference type="PANTHER" id="PTHR43166">
    <property type="entry name" value="AMINO ACID IMPORT ATP-BINDING PROTEIN"/>
    <property type="match status" value="1"/>
</dbReference>
<dbReference type="InterPro" id="IPR003593">
    <property type="entry name" value="AAA+_ATPase"/>
</dbReference>
<evidence type="ECO:0000256" key="8">
    <source>
        <dbReference type="ARBA" id="ARBA00023136"/>
    </source>
</evidence>
<gene>
    <name evidence="12" type="ORF">LOOC260_115850</name>
</gene>
<sequence length="347" mass="38159">MIEFKDVSKTFDAKEGQVHAVEDVNLSIPDGKIYGIVGYSGAGKSTLIRMLNGLEFPTTGSVTINGTEISSLSGKPLRDQRLKIGMIFQHFNLLWSRTVLENIEFPLEIAKVPKAERIKKAQHLAELVGLAGREGAYPSELSGGQKQRVGIARALANDPEILLSDEATSALDPQTTDEVLDLLLSINKQLNLTVVVITHEMHVIRKICDQVAVLDAGKIVEQGPVLDVFKHPKQTITKRFVNQETGSSNLDDTTIVVDELLNKYPNGLIVKLTFHGDQAKLPIVSEMLRQFPDVDLSIIEGNIHQTQEGALGSLYIQLIGDNSDSLNGTLDYLKTMRVETEVIKRGQ</sequence>
<dbReference type="InterPro" id="IPR050086">
    <property type="entry name" value="MetN_ABC_transporter-like"/>
</dbReference>
<evidence type="ECO:0000256" key="3">
    <source>
        <dbReference type="ARBA" id="ARBA00022475"/>
    </source>
</evidence>
<dbReference type="CDD" id="cd03258">
    <property type="entry name" value="ABC_MetN_methionine_transporter"/>
    <property type="match status" value="1"/>
</dbReference>
<dbReference type="STRING" id="1291742.LOOC260_115850"/>
<evidence type="ECO:0000256" key="9">
    <source>
        <dbReference type="ARBA" id="ARBA00049360"/>
    </source>
</evidence>
<keyword evidence="8" id="KW-0472">Membrane</keyword>
<evidence type="ECO:0000256" key="1">
    <source>
        <dbReference type="ARBA" id="ARBA00005417"/>
    </source>
</evidence>
<evidence type="ECO:0000256" key="4">
    <source>
        <dbReference type="ARBA" id="ARBA00022741"/>
    </source>
</evidence>
<evidence type="ECO:0000256" key="7">
    <source>
        <dbReference type="ARBA" id="ARBA00022970"/>
    </source>
</evidence>
<dbReference type="InterPro" id="IPR045865">
    <property type="entry name" value="ACT-like_dom_sf"/>
</dbReference>
<keyword evidence="2" id="KW-0813">Transport</keyword>
<dbReference type="SUPFAM" id="SSF52540">
    <property type="entry name" value="P-loop containing nucleoside triphosphate hydrolases"/>
    <property type="match status" value="1"/>
</dbReference>
<name>A0A0A1GVT7_9LACO</name>
<dbReference type="Pfam" id="PF00005">
    <property type="entry name" value="ABC_tran"/>
    <property type="match status" value="1"/>
</dbReference>
<accession>A0A0A1GVT7</accession>
<dbReference type="HOGENOM" id="CLU_000604_1_3_9"/>
<dbReference type="GO" id="GO:0005886">
    <property type="term" value="C:plasma membrane"/>
    <property type="evidence" value="ECO:0007669"/>
    <property type="project" value="UniProtKB-ARBA"/>
</dbReference>
<dbReference type="InterPro" id="IPR003439">
    <property type="entry name" value="ABC_transporter-like_ATP-bd"/>
</dbReference>
<evidence type="ECO:0000256" key="2">
    <source>
        <dbReference type="ARBA" id="ARBA00022448"/>
    </source>
</evidence>
<evidence type="ECO:0000256" key="5">
    <source>
        <dbReference type="ARBA" id="ARBA00022840"/>
    </source>
</evidence>
<dbReference type="GO" id="GO:0005524">
    <property type="term" value="F:ATP binding"/>
    <property type="evidence" value="ECO:0007669"/>
    <property type="project" value="UniProtKB-KW"/>
</dbReference>
<organism evidence="12 13">
    <name type="scientific">Paucilactobacillus hokkaidonensis JCM 18461</name>
    <dbReference type="NCBI Taxonomy" id="1291742"/>
    <lineage>
        <taxon>Bacteria</taxon>
        <taxon>Bacillati</taxon>
        <taxon>Bacillota</taxon>
        <taxon>Bacilli</taxon>
        <taxon>Lactobacillales</taxon>
        <taxon>Lactobacillaceae</taxon>
        <taxon>Paucilactobacillus</taxon>
    </lineage>
</organism>
<dbReference type="EMBL" id="AP014680">
    <property type="protein sequence ID" value="BAP86095.1"/>
    <property type="molecule type" value="Genomic_DNA"/>
</dbReference>
<protein>
    <submittedName>
        <fullName evidence="12">Methionine ABC transporter ATP-binding protein</fullName>
    </submittedName>
</protein>
<reference evidence="12 13" key="1">
    <citation type="submission" date="2014-11" db="EMBL/GenBank/DDBJ databases">
        <title>Complete genome sequence and analysis of Lactobacillus hokkaidonensis LOOC260T.</title>
        <authorList>
            <person name="Tanizawa Y."/>
            <person name="Tohno M."/>
            <person name="Kaminuma E."/>
            <person name="Nakamura Y."/>
            <person name="Arita M."/>
        </authorList>
    </citation>
    <scope>NUCLEOTIDE SEQUENCE [LARGE SCALE GENOMIC DNA]</scope>
    <source>
        <strain evidence="12 13">LOOC260</strain>
    </source>
</reference>
<feature type="domain" description="ABC transporter" evidence="11">
    <location>
        <begin position="2"/>
        <end position="241"/>
    </location>
</feature>
<keyword evidence="7" id="KW-0029">Amino-acid transport</keyword>
<evidence type="ECO:0000256" key="10">
    <source>
        <dbReference type="ARBA" id="ARBA00055994"/>
    </source>
</evidence>
<keyword evidence="5 12" id="KW-0067">ATP-binding</keyword>
<dbReference type="InterPro" id="IPR041701">
    <property type="entry name" value="MetN_ABC"/>
</dbReference>
<dbReference type="Pfam" id="PF09383">
    <property type="entry name" value="NIL"/>
    <property type="match status" value="1"/>
</dbReference>
<dbReference type="PROSITE" id="PS00211">
    <property type="entry name" value="ABC_TRANSPORTER_1"/>
    <property type="match status" value="1"/>
</dbReference>
<dbReference type="PANTHER" id="PTHR43166:SF36">
    <property type="entry name" value="METHIONINE IMPORT ATP-BINDING PROTEIN METN 2"/>
    <property type="match status" value="1"/>
</dbReference>
<dbReference type="PROSITE" id="PS50893">
    <property type="entry name" value="ABC_TRANSPORTER_2"/>
    <property type="match status" value="1"/>
</dbReference>